<dbReference type="InterPro" id="IPR009060">
    <property type="entry name" value="UBA-like_sf"/>
</dbReference>
<name>A0A813DH73_POLGL</name>
<feature type="region of interest" description="Disordered" evidence="2">
    <location>
        <begin position="153"/>
        <end position="236"/>
    </location>
</feature>
<proteinExistence type="predicted"/>
<dbReference type="PANTHER" id="PTHR47027:SF20">
    <property type="entry name" value="REVERSE TRANSCRIPTASE-LIKE PROTEIN WITH RNA-DIRECTED DNA POLYMERASE DOMAIN"/>
    <property type="match status" value="1"/>
</dbReference>
<keyword evidence="1" id="KW-0175">Coiled coil</keyword>
<comment type="caution">
    <text evidence="4">The sequence shown here is derived from an EMBL/GenBank/DDBJ whole genome shotgun (WGS) entry which is preliminary data.</text>
</comment>
<feature type="compositionally biased region" description="Basic residues" evidence="2">
    <location>
        <begin position="168"/>
        <end position="183"/>
    </location>
</feature>
<reference evidence="4" key="1">
    <citation type="submission" date="2021-02" db="EMBL/GenBank/DDBJ databases">
        <authorList>
            <person name="Dougan E. K."/>
            <person name="Rhodes N."/>
            <person name="Thang M."/>
            <person name="Chan C."/>
        </authorList>
    </citation>
    <scope>NUCLEOTIDE SEQUENCE</scope>
</reference>
<keyword evidence="5" id="KW-1185">Reference proteome</keyword>
<evidence type="ECO:0000256" key="2">
    <source>
        <dbReference type="SAM" id="MobiDB-lite"/>
    </source>
</evidence>
<protein>
    <recommendedName>
        <fullName evidence="3">UBA domain-containing protein</fullName>
    </recommendedName>
</protein>
<evidence type="ECO:0000259" key="3">
    <source>
        <dbReference type="PROSITE" id="PS50030"/>
    </source>
</evidence>
<feature type="domain" description="UBA" evidence="3">
    <location>
        <begin position="110"/>
        <end position="150"/>
    </location>
</feature>
<gene>
    <name evidence="4" type="ORF">PGLA1383_LOCUS4475</name>
</gene>
<dbReference type="OrthoDB" id="418748at2759"/>
<dbReference type="SUPFAM" id="SSF56219">
    <property type="entry name" value="DNase I-like"/>
    <property type="match status" value="1"/>
</dbReference>
<feature type="region of interest" description="Disordered" evidence="2">
    <location>
        <begin position="317"/>
        <end position="356"/>
    </location>
</feature>
<dbReference type="SUPFAM" id="SSF46934">
    <property type="entry name" value="UBA-like"/>
    <property type="match status" value="1"/>
</dbReference>
<evidence type="ECO:0000313" key="5">
    <source>
        <dbReference type="Proteomes" id="UP000654075"/>
    </source>
</evidence>
<dbReference type="InterPro" id="IPR036691">
    <property type="entry name" value="Endo/exonu/phosph_ase_sf"/>
</dbReference>
<feature type="coiled-coil region" evidence="1">
    <location>
        <begin position="603"/>
        <end position="651"/>
    </location>
</feature>
<dbReference type="PANTHER" id="PTHR47027">
    <property type="entry name" value="REVERSE TRANSCRIPTASE DOMAIN-CONTAINING PROTEIN"/>
    <property type="match status" value="1"/>
</dbReference>
<dbReference type="Gene3D" id="3.60.10.10">
    <property type="entry name" value="Endonuclease/exonuclease/phosphatase"/>
    <property type="match status" value="1"/>
</dbReference>
<feature type="compositionally biased region" description="Pro residues" evidence="2">
    <location>
        <begin position="520"/>
        <end position="530"/>
    </location>
</feature>
<accession>A0A813DH73</accession>
<dbReference type="InterPro" id="IPR015940">
    <property type="entry name" value="UBA"/>
</dbReference>
<feature type="compositionally biased region" description="Basic and acidic residues" evidence="2">
    <location>
        <begin position="192"/>
        <end position="203"/>
    </location>
</feature>
<feature type="region of interest" description="Disordered" evidence="2">
    <location>
        <begin position="91"/>
        <end position="114"/>
    </location>
</feature>
<feature type="region of interest" description="Disordered" evidence="2">
    <location>
        <begin position="509"/>
        <end position="556"/>
    </location>
</feature>
<dbReference type="PROSITE" id="PS50030">
    <property type="entry name" value="UBA"/>
    <property type="match status" value="1"/>
</dbReference>
<dbReference type="Gene3D" id="1.10.8.10">
    <property type="entry name" value="DNA helicase RuvA subunit, C-terminal domain"/>
    <property type="match status" value="1"/>
</dbReference>
<organism evidence="4 5">
    <name type="scientific">Polarella glacialis</name>
    <name type="common">Dinoflagellate</name>
    <dbReference type="NCBI Taxonomy" id="89957"/>
    <lineage>
        <taxon>Eukaryota</taxon>
        <taxon>Sar</taxon>
        <taxon>Alveolata</taxon>
        <taxon>Dinophyceae</taxon>
        <taxon>Suessiales</taxon>
        <taxon>Suessiaceae</taxon>
        <taxon>Polarella</taxon>
    </lineage>
</organism>
<sequence length="1962" mass="213618">MSKSAIMMDVTRRVASKDGISANGGDDTRALGSSGVTYVRIAGQRTIPELTDGHKPLSQEVVTDFSVRLIEKLAKDSTVSTDIIHVLSADNKNKPDEGLDSAAGDGPALPVDPLSLSSLLSQGFEEGPARQALRKFKNSTQAALDFLIGGGQEEQEDDGVRMPTTVRRVQRLKERRRAQQSKRRQQEEEEEDKKIAADSKIAKPSENGSASSPPRKVPEPAQDLLGFDDGPVSKAAPKAGAQDLLDFGGSSGSGNVQGSLDMLGGKFLMSLCNAAVPGFFELDGEEMTPWDILTEMNEDWWQTAIYERRCGSDNLLGTSIKQIDPEKARDGYPPGTPDPRAEPASKQSRRSGDEDVREVETAGCSAYCAGCKGCKGPEWTNAVAEANKKDSSTVVPVPASWPQSRWAPLEPNQTMLDIALRTNWRNFADAESAIAGRLEDDPADLPIKDRQRLREYVPPPHRPITGNASVTSYKTAPSEIPNQRCVARKDCAGCIACGRTLGSVTPAANRWTAQAKRPTGPRPETPPPRPMSAMPNLPGPSADPMQQEPPTRRVCKGPSRRIAQLMAAMDAMPVDCAARPAVHAEVVLCQQALRDNRPLGARLDGLKGLIQRTERRLVAAKEDLQAATLRLEHEELALANHQIEMQALEEEVAGLSPQLPPSGMAAAFTQEQTGTLSHVIAHLRSGQQLQPQAIAAALEGLLLALIPVTPPVAAAQTAASDADFGEDEDDSLMETPCLTADQQLNLLPLQPGGEDIAVRSMVSTLVLGTANVCTMDCRGQRRADRAGLAVSGRGAILEKQFFKGKYDIVGVQESRLQGNLPRDGEHYSMFASSANKKGDLGVQCWVGRCPASQVADVRPISPRLLGLVLSLGDVRVVILVGHAPHSLGIPAARDLFYDAMDALIDAYRRRYRGAMRLLLLGDFNGRVGSVASPSVGPWAPEIENDGGMRLRQFAEAHQLCLASTFCGRGVATTWVDGYGGQHRLDYVICDADLLDGAQTSWVDDDIDLATAAKEDHRVIGLRMTIVHDDKKLPASSQKRKWAARLPEDPVAQEAFQRHIYMAPWPSPDDSPDQRTVAQAAEAHMVDTQRKPRKPWLSQKTWQLVLPIAALRRRSHARRQVVGRARLRIAFEAIRHATQPDAFPFSLLAGPLQHAWQWEACTIHALERQQAAVRAGVKADQVTLVESIAADAQTAAIKGDIRALHQCVQRLSGYVARPDRAVLTEQDEHDERWLQDFAGLFEATVAARDQLAPTAPASAEEALARALVSIFEPTLDQVEKAMRALPAHKGAGLDELPAELLKAGGLAKGTRDTDTRRGLLLSDHSSKVFTGLLKDELDPVYDTSIPNAQCCCVRGRGTAFVLHTSRSSLAYCRQARLSAFVLFLDLAKAFDFVLREYVMGLPRGREDQLDEVVNALGLTVQDASDLADEIRHHGSYLLQQVVDPKVAALVNALHAGSWFAVGQLAKVIVAAKGGRQGCKLGSLIFNFLYGRALRSLQQRLKEEGVLTVLPLRPGAAPWPHAEAEAEGDAYEHEVNDTTYVDDEAIMIAARSPEELDRRIDAALRVLCQVFKVYRLTINWAKGKTEALLVYRGHTAELHWKARFREGIPSIDTPDGKLLRIVTTYRHVGAVVEATESLTAEARARVDSALAAWYRLAARIFGSPLLSRELKLSLAESLIFSRLFFAVETWAPSSMVPLRALEAVQTRVAESRSNEEVRRRLGIISVEAELRRRRLLYFPRLGVNAPDTLLALLQSKPQGRPLQWVQLLTDDLRAVKHFHRGKLEELPDPADDARPWMTLATGHRAAWKELVREATAQFSSALTATRREPAFAPVVQPFDEAGGGRGFAGVPCPDCPQDARRLFASQRAMEAHRATAHGKRREACAGIVARAGTCLDAETLAALDCCDAEAAKASRRAWHPTPLARCPGPGRGPKAPKTGSLLAMALALALTAADVDRNEMHGDV</sequence>
<dbReference type="EMBL" id="CAJNNV010001674">
    <property type="protein sequence ID" value="CAE8585570.1"/>
    <property type="molecule type" value="Genomic_DNA"/>
</dbReference>
<dbReference type="Proteomes" id="UP000654075">
    <property type="component" value="Unassembled WGS sequence"/>
</dbReference>
<evidence type="ECO:0000256" key="1">
    <source>
        <dbReference type="SAM" id="Coils"/>
    </source>
</evidence>
<evidence type="ECO:0000313" key="4">
    <source>
        <dbReference type="EMBL" id="CAE8585570.1"/>
    </source>
</evidence>